<keyword evidence="5" id="KW-1185">Reference proteome</keyword>
<dbReference type="Proteomes" id="UP000703269">
    <property type="component" value="Unassembled WGS sequence"/>
</dbReference>
<evidence type="ECO:0000313" key="5">
    <source>
        <dbReference type="Proteomes" id="UP000703269"/>
    </source>
</evidence>
<evidence type="ECO:0000256" key="2">
    <source>
        <dbReference type="ARBA" id="ARBA00022917"/>
    </source>
</evidence>
<proteinExistence type="inferred from homology"/>
<dbReference type="Gene3D" id="3.30.160.20">
    <property type="match status" value="1"/>
</dbReference>
<dbReference type="InterPro" id="IPR005139">
    <property type="entry name" value="PCRF"/>
</dbReference>
<evidence type="ECO:0000313" key="4">
    <source>
        <dbReference type="EMBL" id="GJE84367.1"/>
    </source>
</evidence>
<comment type="caution">
    <text evidence="4">The sequence shown here is derived from an EMBL/GenBank/DDBJ whole genome shotgun (WGS) entry which is preliminary data.</text>
</comment>
<comment type="similarity">
    <text evidence="1">Belongs to the prokaryotic/mitochondrial release factor family.</text>
</comment>
<dbReference type="InterPro" id="IPR000352">
    <property type="entry name" value="Pep_chain_release_fac_I"/>
</dbReference>
<organism evidence="4 5">
    <name type="scientific">Phanerochaete sordida</name>
    <dbReference type="NCBI Taxonomy" id="48140"/>
    <lineage>
        <taxon>Eukaryota</taxon>
        <taxon>Fungi</taxon>
        <taxon>Dikarya</taxon>
        <taxon>Basidiomycota</taxon>
        <taxon>Agaricomycotina</taxon>
        <taxon>Agaricomycetes</taxon>
        <taxon>Polyporales</taxon>
        <taxon>Phanerochaetaceae</taxon>
        <taxon>Phanerochaete</taxon>
    </lineage>
</organism>
<dbReference type="FunFam" id="3.30.160.20:FF:000004">
    <property type="entry name" value="Peptide chain release factor 1"/>
    <property type="match status" value="1"/>
</dbReference>
<name>A0A9P3FWH1_9APHY</name>
<accession>A0A9P3FWH1</accession>
<dbReference type="PROSITE" id="PS00745">
    <property type="entry name" value="RF_PROK_I"/>
    <property type="match status" value="1"/>
</dbReference>
<dbReference type="GO" id="GO:0032543">
    <property type="term" value="P:mitochondrial translation"/>
    <property type="evidence" value="ECO:0007669"/>
    <property type="project" value="UniProtKB-ARBA"/>
</dbReference>
<dbReference type="Pfam" id="PF00472">
    <property type="entry name" value="RF-1"/>
    <property type="match status" value="1"/>
</dbReference>
<evidence type="ECO:0000256" key="1">
    <source>
        <dbReference type="ARBA" id="ARBA00010835"/>
    </source>
</evidence>
<dbReference type="GO" id="GO:0005739">
    <property type="term" value="C:mitochondrion"/>
    <property type="evidence" value="ECO:0007669"/>
    <property type="project" value="GOC"/>
</dbReference>
<dbReference type="EMBL" id="BPQB01000001">
    <property type="protein sequence ID" value="GJE84367.1"/>
    <property type="molecule type" value="Genomic_DNA"/>
</dbReference>
<dbReference type="PANTHER" id="PTHR43116">
    <property type="entry name" value="PEPTIDE CHAIN RELEASE FACTOR 2"/>
    <property type="match status" value="1"/>
</dbReference>
<dbReference type="OrthoDB" id="2019491at2759"/>
<reference evidence="4 5" key="1">
    <citation type="submission" date="2021-08" db="EMBL/GenBank/DDBJ databases">
        <title>Draft Genome Sequence of Phanerochaete sordida strain YK-624.</title>
        <authorList>
            <person name="Mori T."/>
            <person name="Dohra H."/>
            <person name="Suzuki T."/>
            <person name="Kawagishi H."/>
            <person name="Hirai H."/>
        </authorList>
    </citation>
    <scope>NUCLEOTIDE SEQUENCE [LARGE SCALE GENOMIC DNA]</scope>
    <source>
        <strain evidence="4 5">YK-624</strain>
    </source>
</reference>
<dbReference type="SMART" id="SM00937">
    <property type="entry name" value="PCRF"/>
    <property type="match status" value="1"/>
</dbReference>
<evidence type="ECO:0000259" key="3">
    <source>
        <dbReference type="PROSITE" id="PS00745"/>
    </source>
</evidence>
<dbReference type="Gene3D" id="3.30.70.1660">
    <property type="match status" value="2"/>
</dbReference>
<dbReference type="AlphaFoldDB" id="A0A9P3FWH1"/>
<dbReference type="Gene3D" id="1.20.58.410">
    <property type="entry name" value="Release factor"/>
    <property type="match status" value="1"/>
</dbReference>
<protein>
    <submittedName>
        <fullName evidence="4">Peptide chain release factor 2</fullName>
    </submittedName>
</protein>
<dbReference type="PANTHER" id="PTHR43116:SF3">
    <property type="entry name" value="CLASS I PEPTIDE CHAIN RELEASE FACTOR"/>
    <property type="match status" value="1"/>
</dbReference>
<dbReference type="InterPro" id="IPR045853">
    <property type="entry name" value="Pep_chain_release_fac_I_sf"/>
</dbReference>
<feature type="domain" description="Prokaryotic-type class I peptide chain release factors" evidence="3">
    <location>
        <begin position="260"/>
        <end position="276"/>
    </location>
</feature>
<sequence length="387" mass="43206">MSRALLNVTRALRLSHTTTHLRLRIPYRPASTAAAAKAAENLQSLIREKINGVSSALSDITSYADWSAIEKEAEGLKSQLQDEKAWEDKAQIAQTMKLQTRLGRLEKQLSGYRQLQTAVSDVRELAEFADTDMQEQLLPELDELLNTSQETLVGLWLSDPVDANSAYIDIHAGSGGTEACDWASMLTRMYTRWANSQNYTVEIVNEALGDVAGIKSTTLLVSGQYAYGYARVRVTPHFEEDSQETGIEINPSDLKITTMRSQGAGGQHVNKTESAVRVLHVPSGIIVSCQVERSQHQNRRLAIALLRSKLYELEQNKREREKSDAHGSLPDISWGSQIRSYVLHPYQLIKDVRTNYEITGGGVNRVLEGDLTGFMEANLRTFRAKKK</sequence>
<dbReference type="Pfam" id="PF03462">
    <property type="entry name" value="PCRF"/>
    <property type="match status" value="1"/>
</dbReference>
<keyword evidence="2" id="KW-0648">Protein biosynthesis</keyword>
<dbReference type="GO" id="GO:0003747">
    <property type="term" value="F:translation release factor activity"/>
    <property type="evidence" value="ECO:0007669"/>
    <property type="project" value="InterPro"/>
</dbReference>
<gene>
    <name evidence="4" type="ORF">PsYK624_004430</name>
</gene>
<dbReference type="SUPFAM" id="SSF75620">
    <property type="entry name" value="Release factor"/>
    <property type="match status" value="1"/>
</dbReference>